<dbReference type="GO" id="GO:0046872">
    <property type="term" value="F:metal ion binding"/>
    <property type="evidence" value="ECO:0007669"/>
    <property type="project" value="UniProtKB-KW"/>
</dbReference>
<keyword evidence="9" id="KW-0408">Iron</keyword>
<dbReference type="GO" id="GO:0008203">
    <property type="term" value="P:cholesterol metabolic process"/>
    <property type="evidence" value="ECO:0007669"/>
    <property type="project" value="InterPro"/>
</dbReference>
<dbReference type="InterPro" id="IPR036922">
    <property type="entry name" value="Rieske_2Fe-2S_sf"/>
</dbReference>
<proteinExistence type="inferred from homology"/>
<evidence type="ECO:0000256" key="2">
    <source>
        <dbReference type="ARBA" id="ARBA00004370"/>
    </source>
</evidence>
<dbReference type="InterPro" id="IPR045605">
    <property type="entry name" value="KshA-like_C"/>
</dbReference>
<keyword evidence="4 17" id="KW-0812">Transmembrane</keyword>
<keyword evidence="5" id="KW-0001">2Fe-2S</keyword>
<evidence type="ECO:0000256" key="10">
    <source>
        <dbReference type="ARBA" id="ARBA00023014"/>
    </source>
</evidence>
<evidence type="ECO:0000256" key="5">
    <source>
        <dbReference type="ARBA" id="ARBA00022714"/>
    </source>
</evidence>
<evidence type="ECO:0000259" key="19">
    <source>
        <dbReference type="PROSITE" id="PS51296"/>
    </source>
</evidence>
<dbReference type="Proteomes" id="UP000242188">
    <property type="component" value="Unassembled WGS sequence"/>
</dbReference>
<dbReference type="Gene3D" id="3.90.380.10">
    <property type="entry name" value="Naphthalene 1,2-dioxygenase Alpha Subunit, Chain A, domain 1"/>
    <property type="match status" value="1"/>
</dbReference>
<comment type="similarity">
    <text evidence="13">Belongs to the cholesterol 7-desaturase family.</text>
</comment>
<evidence type="ECO:0000256" key="15">
    <source>
        <dbReference type="ARBA" id="ARBA00047853"/>
    </source>
</evidence>
<evidence type="ECO:0000256" key="17">
    <source>
        <dbReference type="SAM" id="Phobius"/>
    </source>
</evidence>
<dbReference type="Gene3D" id="2.102.10.10">
    <property type="entry name" value="Rieske [2Fe-2S] iron-sulphur domain"/>
    <property type="match status" value="1"/>
</dbReference>
<dbReference type="GO" id="GO:0016020">
    <property type="term" value="C:membrane"/>
    <property type="evidence" value="ECO:0007669"/>
    <property type="project" value="UniProtKB-SubCell"/>
</dbReference>
<gene>
    <name evidence="20" type="ORF">KP79_PYT04289</name>
</gene>
<evidence type="ECO:0000256" key="4">
    <source>
        <dbReference type="ARBA" id="ARBA00022692"/>
    </source>
</evidence>
<keyword evidence="10" id="KW-0411">Iron-sulfur</keyword>
<dbReference type="GO" id="GO:0005737">
    <property type="term" value="C:cytoplasm"/>
    <property type="evidence" value="ECO:0007669"/>
    <property type="project" value="TreeGrafter"/>
</dbReference>
<dbReference type="InterPro" id="IPR050584">
    <property type="entry name" value="Cholesterol_7-desaturase"/>
</dbReference>
<comment type="cofactor">
    <cofactor evidence="1">
        <name>Fe cation</name>
        <dbReference type="ChEBI" id="CHEBI:24875"/>
    </cofactor>
</comment>
<keyword evidence="11 17" id="KW-0472">Membrane</keyword>
<accession>A0A210PTX3</accession>
<keyword evidence="6" id="KW-0479">Metal-binding</keyword>
<dbReference type="UniPathway" id="UPA01020"/>
<dbReference type="Pfam" id="PF00355">
    <property type="entry name" value="Rieske"/>
    <property type="match status" value="1"/>
</dbReference>
<evidence type="ECO:0000256" key="9">
    <source>
        <dbReference type="ARBA" id="ARBA00023004"/>
    </source>
</evidence>
<dbReference type="EMBL" id="NEDP02005494">
    <property type="protein sequence ID" value="OWF39957.1"/>
    <property type="molecule type" value="Genomic_DNA"/>
</dbReference>
<feature type="signal peptide" evidence="18">
    <location>
        <begin position="1"/>
        <end position="21"/>
    </location>
</feature>
<dbReference type="AlphaFoldDB" id="A0A210PTX3"/>
<feature type="transmembrane region" description="Helical" evidence="17">
    <location>
        <begin position="60"/>
        <end position="81"/>
    </location>
</feature>
<evidence type="ECO:0000256" key="12">
    <source>
        <dbReference type="ARBA" id="ARBA00025712"/>
    </source>
</evidence>
<dbReference type="Pfam" id="PF19298">
    <property type="entry name" value="KshA_C"/>
    <property type="match status" value="1"/>
</dbReference>
<dbReference type="STRING" id="6573.A0A210PTX3"/>
<comment type="subcellular location">
    <subcellularLocation>
        <location evidence="2">Membrane</location>
    </subcellularLocation>
</comment>
<dbReference type="PROSITE" id="PS51296">
    <property type="entry name" value="RIESKE"/>
    <property type="match status" value="1"/>
</dbReference>
<sequence length="471" mass="53817">MNSKSVLSGVLLSVLVIAVSASVSEKLLRVPLFEVGELWYRSVCTLTGRMLFLLTTWPDFYAVTTYIIVAILSVGFYYFYLIMFCPLNRIRILGDLGYRAEGKFTMKEIANSVRKRRMVGKVPAVYPNGWFGIMESHTLPRGNSTYVSILGLHLAVFRGEDGESHVLDAYCPHMGANLGIGGRVVGNCIECPFHGWQFRGTDGKATKIPYAEKVPDFTKVKAYVSKETNGWIYLWHHAEKEHKDVPEWEIPNLDNINNGRWTYRGRTEHHINAHIEEIPENGADVSHLPQVHGPMISAGVDLKEMWNTFWSFGHHKWTAAWEQNPAPEKHIGTLKLTHSLNLFGKHLPLIDMDVRAQQIGPAIVYLEFDSPIGSGVFVQSLTPVEPMVQKLVHNIYMDRKVPTIIAKFFMLGEALQVERDVMIWNNKTFVSKPMFVKSKEDSLIAKHRRWYAQFYTENSPKLTFQKESMEW</sequence>
<dbReference type="OrthoDB" id="426882at2759"/>
<evidence type="ECO:0000256" key="3">
    <source>
        <dbReference type="ARBA" id="ARBA00004972"/>
    </source>
</evidence>
<feature type="domain" description="Rieske" evidence="19">
    <location>
        <begin position="130"/>
        <end position="234"/>
    </location>
</feature>
<comment type="pathway">
    <text evidence="3">Hormone biosynthesis.</text>
</comment>
<comment type="pathway">
    <text evidence="12">Steroid hormone biosynthesis; dafachronic acid biosynthesis.</text>
</comment>
<dbReference type="EC" id="1.14.19.21" evidence="14"/>
<evidence type="ECO:0000256" key="16">
    <source>
        <dbReference type="ARBA" id="ARBA00049548"/>
    </source>
</evidence>
<feature type="chain" id="PRO_5012758413" description="cholesterol 7-desaturase" evidence="18">
    <location>
        <begin position="22"/>
        <end position="471"/>
    </location>
</feature>
<comment type="caution">
    <text evidence="20">The sequence shown here is derived from an EMBL/GenBank/DDBJ whole genome shotgun (WGS) entry which is preliminary data.</text>
</comment>
<dbReference type="InterPro" id="IPR017941">
    <property type="entry name" value="Rieske_2Fe-2S"/>
</dbReference>
<keyword evidence="18" id="KW-0732">Signal</keyword>
<dbReference type="GO" id="GO:0051537">
    <property type="term" value="F:2 iron, 2 sulfur cluster binding"/>
    <property type="evidence" value="ECO:0007669"/>
    <property type="project" value="UniProtKB-KW"/>
</dbReference>
<dbReference type="PANTHER" id="PTHR21266:SF32">
    <property type="entry name" value="CHOLESTEROL 7-DESATURASE NVD"/>
    <property type="match status" value="1"/>
</dbReference>
<protein>
    <recommendedName>
        <fullName evidence="14">cholesterol 7-desaturase</fullName>
        <ecNumber evidence="14">1.14.19.21</ecNumber>
    </recommendedName>
</protein>
<comment type="catalytic activity">
    <reaction evidence="16">
        <text>cholesterol + NADPH + O2 + H(+) = 7-dehydrocholesterol + NADP(+) + 2 H2O</text>
        <dbReference type="Rhea" id="RHEA:45024"/>
        <dbReference type="ChEBI" id="CHEBI:15377"/>
        <dbReference type="ChEBI" id="CHEBI:15378"/>
        <dbReference type="ChEBI" id="CHEBI:15379"/>
        <dbReference type="ChEBI" id="CHEBI:16113"/>
        <dbReference type="ChEBI" id="CHEBI:17759"/>
        <dbReference type="ChEBI" id="CHEBI:57783"/>
        <dbReference type="ChEBI" id="CHEBI:58349"/>
        <dbReference type="EC" id="1.14.19.21"/>
    </reaction>
    <physiologicalReaction direction="left-to-right" evidence="16">
        <dbReference type="Rhea" id="RHEA:45025"/>
    </physiologicalReaction>
</comment>
<evidence type="ECO:0000256" key="6">
    <source>
        <dbReference type="ARBA" id="ARBA00022723"/>
    </source>
</evidence>
<evidence type="ECO:0000256" key="18">
    <source>
        <dbReference type="SAM" id="SignalP"/>
    </source>
</evidence>
<dbReference type="GO" id="GO:0170056">
    <property type="term" value="F:cholesterol 7-desaturase [NAD(P)H] activity"/>
    <property type="evidence" value="ECO:0007669"/>
    <property type="project" value="UniProtKB-EC"/>
</dbReference>
<name>A0A210PTX3_MIZYE</name>
<dbReference type="SUPFAM" id="SSF55961">
    <property type="entry name" value="Bet v1-like"/>
    <property type="match status" value="1"/>
</dbReference>
<keyword evidence="7 17" id="KW-1133">Transmembrane helix</keyword>
<comment type="catalytic activity">
    <reaction evidence="15">
        <text>cholesterol + NADH + O2 + H(+) = 7-dehydrocholesterol + NAD(+) + 2 H2O</text>
        <dbReference type="Rhea" id="RHEA:51644"/>
        <dbReference type="ChEBI" id="CHEBI:15377"/>
        <dbReference type="ChEBI" id="CHEBI:15378"/>
        <dbReference type="ChEBI" id="CHEBI:15379"/>
        <dbReference type="ChEBI" id="CHEBI:16113"/>
        <dbReference type="ChEBI" id="CHEBI:17759"/>
        <dbReference type="ChEBI" id="CHEBI:57540"/>
        <dbReference type="ChEBI" id="CHEBI:57945"/>
        <dbReference type="EC" id="1.14.19.21"/>
    </reaction>
    <physiologicalReaction direction="left-to-right" evidence="15">
        <dbReference type="Rhea" id="RHEA:51645"/>
    </physiologicalReaction>
</comment>
<evidence type="ECO:0000256" key="7">
    <source>
        <dbReference type="ARBA" id="ARBA00022989"/>
    </source>
</evidence>
<evidence type="ECO:0000256" key="1">
    <source>
        <dbReference type="ARBA" id="ARBA00001962"/>
    </source>
</evidence>
<evidence type="ECO:0000256" key="14">
    <source>
        <dbReference type="ARBA" id="ARBA00026095"/>
    </source>
</evidence>
<evidence type="ECO:0000256" key="13">
    <source>
        <dbReference type="ARBA" id="ARBA00025729"/>
    </source>
</evidence>
<evidence type="ECO:0000313" key="21">
    <source>
        <dbReference type="Proteomes" id="UP000242188"/>
    </source>
</evidence>
<organism evidence="20 21">
    <name type="scientific">Mizuhopecten yessoensis</name>
    <name type="common">Japanese scallop</name>
    <name type="synonym">Patinopecten yessoensis</name>
    <dbReference type="NCBI Taxonomy" id="6573"/>
    <lineage>
        <taxon>Eukaryota</taxon>
        <taxon>Metazoa</taxon>
        <taxon>Spiralia</taxon>
        <taxon>Lophotrochozoa</taxon>
        <taxon>Mollusca</taxon>
        <taxon>Bivalvia</taxon>
        <taxon>Autobranchia</taxon>
        <taxon>Pteriomorphia</taxon>
        <taxon>Pectinida</taxon>
        <taxon>Pectinoidea</taxon>
        <taxon>Pectinidae</taxon>
        <taxon>Mizuhopecten</taxon>
    </lineage>
</organism>
<keyword evidence="8" id="KW-0560">Oxidoreductase</keyword>
<evidence type="ECO:0000256" key="11">
    <source>
        <dbReference type="ARBA" id="ARBA00023136"/>
    </source>
</evidence>
<dbReference type="PANTHER" id="PTHR21266">
    <property type="entry name" value="IRON-SULFUR DOMAIN CONTAINING PROTEIN"/>
    <property type="match status" value="1"/>
</dbReference>
<reference evidence="20 21" key="1">
    <citation type="journal article" date="2017" name="Nat. Ecol. Evol.">
        <title>Scallop genome provides insights into evolution of bilaterian karyotype and development.</title>
        <authorList>
            <person name="Wang S."/>
            <person name="Zhang J."/>
            <person name="Jiao W."/>
            <person name="Li J."/>
            <person name="Xun X."/>
            <person name="Sun Y."/>
            <person name="Guo X."/>
            <person name="Huan P."/>
            <person name="Dong B."/>
            <person name="Zhang L."/>
            <person name="Hu X."/>
            <person name="Sun X."/>
            <person name="Wang J."/>
            <person name="Zhao C."/>
            <person name="Wang Y."/>
            <person name="Wang D."/>
            <person name="Huang X."/>
            <person name="Wang R."/>
            <person name="Lv J."/>
            <person name="Li Y."/>
            <person name="Zhang Z."/>
            <person name="Liu B."/>
            <person name="Lu W."/>
            <person name="Hui Y."/>
            <person name="Liang J."/>
            <person name="Zhou Z."/>
            <person name="Hou R."/>
            <person name="Li X."/>
            <person name="Liu Y."/>
            <person name="Li H."/>
            <person name="Ning X."/>
            <person name="Lin Y."/>
            <person name="Zhao L."/>
            <person name="Xing Q."/>
            <person name="Dou J."/>
            <person name="Li Y."/>
            <person name="Mao J."/>
            <person name="Guo H."/>
            <person name="Dou H."/>
            <person name="Li T."/>
            <person name="Mu C."/>
            <person name="Jiang W."/>
            <person name="Fu Q."/>
            <person name="Fu X."/>
            <person name="Miao Y."/>
            <person name="Liu J."/>
            <person name="Yu Q."/>
            <person name="Li R."/>
            <person name="Liao H."/>
            <person name="Li X."/>
            <person name="Kong Y."/>
            <person name="Jiang Z."/>
            <person name="Chourrout D."/>
            <person name="Li R."/>
            <person name="Bao Z."/>
        </authorList>
    </citation>
    <scope>NUCLEOTIDE SEQUENCE [LARGE SCALE GENOMIC DNA]</scope>
    <source>
        <strain evidence="20 21">PY_sf001</strain>
    </source>
</reference>
<evidence type="ECO:0000256" key="8">
    <source>
        <dbReference type="ARBA" id="ARBA00023002"/>
    </source>
</evidence>
<keyword evidence="21" id="KW-1185">Reference proteome</keyword>
<dbReference type="SUPFAM" id="SSF50022">
    <property type="entry name" value="ISP domain"/>
    <property type="match status" value="1"/>
</dbReference>
<evidence type="ECO:0000313" key="20">
    <source>
        <dbReference type="EMBL" id="OWF39957.1"/>
    </source>
</evidence>